<sequence>MSIKPRQWAKQHTSRSNTYEFNGTKWRVKGGDGGLNKRHLARLFQQMDVMLTKFSKVCIIQFDLHMLEYTADNKNMAVFKRRLFGRISSKYKIPECDIGYFWCREYEKGKGQHYHWAVIVDGKKVRSGFPINAIAQMVWENMDGTFHIRRYHPVSRNSYVKQRDAMDHLSYLAKVRTKGYAGDKVKSFSSSKIQYPDGDIDNLKGLFIGYKD</sequence>
<dbReference type="Pfam" id="PF11726">
    <property type="entry name" value="YagK_YfjJ_C"/>
    <property type="match status" value="1"/>
</dbReference>
<dbReference type="InterPro" id="IPR057271">
    <property type="entry name" value="YagK_YfjJ_C"/>
</dbReference>
<dbReference type="EMBL" id="JAVRIF010000003">
    <property type="protein sequence ID" value="MDT0603424.1"/>
    <property type="molecule type" value="Genomic_DNA"/>
</dbReference>
<evidence type="ECO:0000313" key="2">
    <source>
        <dbReference type="EMBL" id="MDT0603424.1"/>
    </source>
</evidence>
<reference evidence="2 3" key="1">
    <citation type="submission" date="2023-09" db="EMBL/GenBank/DDBJ databases">
        <authorList>
            <person name="Rey-Velasco X."/>
        </authorList>
    </citation>
    <scope>NUCLEOTIDE SEQUENCE [LARGE SCALE GENOMIC DNA]</scope>
    <source>
        <strain evidence="2 3">W431</strain>
    </source>
</reference>
<protein>
    <submittedName>
        <fullName evidence="2">Inovirus-type Gp2 protein</fullName>
    </submittedName>
</protein>
<evidence type="ECO:0000313" key="3">
    <source>
        <dbReference type="Proteomes" id="UP001266357"/>
    </source>
</evidence>
<feature type="domain" description="YagK/YfjJ C-terminal" evidence="1">
    <location>
        <begin position="51"/>
        <end position="126"/>
    </location>
</feature>
<name>A0ABU2ZZT9_9GAMM</name>
<organism evidence="2 3">
    <name type="scientific">Thalassotalea castellviae</name>
    <dbReference type="NCBI Taxonomy" id="3075612"/>
    <lineage>
        <taxon>Bacteria</taxon>
        <taxon>Pseudomonadati</taxon>
        <taxon>Pseudomonadota</taxon>
        <taxon>Gammaproteobacteria</taxon>
        <taxon>Alteromonadales</taxon>
        <taxon>Colwelliaceae</taxon>
        <taxon>Thalassotalea</taxon>
    </lineage>
</organism>
<gene>
    <name evidence="2" type="ORF">RM573_07425</name>
</gene>
<accession>A0ABU2ZZT9</accession>
<proteinExistence type="predicted"/>
<dbReference type="RefSeq" id="WP_311579552.1">
    <property type="nucleotide sequence ID" value="NZ_JAVRIF010000003.1"/>
</dbReference>
<dbReference type="Proteomes" id="UP001266357">
    <property type="component" value="Unassembled WGS sequence"/>
</dbReference>
<comment type="caution">
    <text evidence="2">The sequence shown here is derived from an EMBL/GenBank/DDBJ whole genome shotgun (WGS) entry which is preliminary data.</text>
</comment>
<keyword evidence="3" id="KW-1185">Reference proteome</keyword>
<evidence type="ECO:0000259" key="1">
    <source>
        <dbReference type="Pfam" id="PF11726"/>
    </source>
</evidence>